<dbReference type="Proteomes" id="UP000015106">
    <property type="component" value="Chromosome 1"/>
</dbReference>
<dbReference type="AlphaFoldDB" id="A0A8R7JVR6"/>
<accession>A0A8R7JVR6</accession>
<proteinExistence type="predicted"/>
<evidence type="ECO:0000256" key="1">
    <source>
        <dbReference type="SAM" id="SignalP"/>
    </source>
</evidence>
<evidence type="ECO:0000313" key="2">
    <source>
        <dbReference type="EnsemblPlants" id="TuG1812G0100000402.01.T01.cds318076"/>
    </source>
</evidence>
<evidence type="ECO:0000313" key="3">
    <source>
        <dbReference type="Proteomes" id="UP000015106"/>
    </source>
</evidence>
<protein>
    <recommendedName>
        <fullName evidence="4">Defensin-like protein</fullName>
    </recommendedName>
</protein>
<reference evidence="2" key="3">
    <citation type="submission" date="2022-06" db="UniProtKB">
        <authorList>
            <consortium name="EnsemblPlants"/>
        </authorList>
    </citation>
    <scope>IDENTIFICATION</scope>
</reference>
<sequence>ALLLLVSLALLVLPSSGTRTPPVVEGGAVVVPTADCSGTVIGRGKKCEHRKCEAECRRQHDGIGACAAMGCSCAFCVRYPPSSVDAQANRY</sequence>
<reference evidence="3" key="1">
    <citation type="journal article" date="2013" name="Nature">
        <title>Draft genome of the wheat A-genome progenitor Triticum urartu.</title>
        <authorList>
            <person name="Ling H.Q."/>
            <person name="Zhao S."/>
            <person name="Liu D."/>
            <person name="Wang J."/>
            <person name="Sun H."/>
            <person name="Zhang C."/>
            <person name="Fan H."/>
            <person name="Li D."/>
            <person name="Dong L."/>
            <person name="Tao Y."/>
            <person name="Gao C."/>
            <person name="Wu H."/>
            <person name="Li Y."/>
            <person name="Cui Y."/>
            <person name="Guo X."/>
            <person name="Zheng S."/>
            <person name="Wang B."/>
            <person name="Yu K."/>
            <person name="Liang Q."/>
            <person name="Yang W."/>
            <person name="Lou X."/>
            <person name="Chen J."/>
            <person name="Feng M."/>
            <person name="Jian J."/>
            <person name="Zhang X."/>
            <person name="Luo G."/>
            <person name="Jiang Y."/>
            <person name="Liu J."/>
            <person name="Wang Z."/>
            <person name="Sha Y."/>
            <person name="Zhang B."/>
            <person name="Wu H."/>
            <person name="Tang D."/>
            <person name="Shen Q."/>
            <person name="Xue P."/>
            <person name="Zou S."/>
            <person name="Wang X."/>
            <person name="Liu X."/>
            <person name="Wang F."/>
            <person name="Yang Y."/>
            <person name="An X."/>
            <person name="Dong Z."/>
            <person name="Zhang K."/>
            <person name="Zhang X."/>
            <person name="Luo M.C."/>
            <person name="Dvorak J."/>
            <person name="Tong Y."/>
            <person name="Wang J."/>
            <person name="Yang H."/>
            <person name="Li Z."/>
            <person name="Wang D."/>
            <person name="Zhang A."/>
            <person name="Wang J."/>
        </authorList>
    </citation>
    <scope>NUCLEOTIDE SEQUENCE</scope>
    <source>
        <strain evidence="3">cv. G1812</strain>
    </source>
</reference>
<feature type="signal peptide" evidence="1">
    <location>
        <begin position="1"/>
        <end position="17"/>
    </location>
</feature>
<reference evidence="2" key="2">
    <citation type="submission" date="2018-03" db="EMBL/GenBank/DDBJ databases">
        <title>The Triticum urartu genome reveals the dynamic nature of wheat genome evolution.</title>
        <authorList>
            <person name="Ling H."/>
            <person name="Ma B."/>
            <person name="Shi X."/>
            <person name="Liu H."/>
            <person name="Dong L."/>
            <person name="Sun H."/>
            <person name="Cao Y."/>
            <person name="Gao Q."/>
            <person name="Zheng S."/>
            <person name="Li Y."/>
            <person name="Yu Y."/>
            <person name="Du H."/>
            <person name="Qi M."/>
            <person name="Li Y."/>
            <person name="Yu H."/>
            <person name="Cui Y."/>
            <person name="Wang N."/>
            <person name="Chen C."/>
            <person name="Wu H."/>
            <person name="Zhao Y."/>
            <person name="Zhang J."/>
            <person name="Li Y."/>
            <person name="Zhou W."/>
            <person name="Zhang B."/>
            <person name="Hu W."/>
            <person name="Eijk M."/>
            <person name="Tang J."/>
            <person name="Witsenboer H."/>
            <person name="Zhao S."/>
            <person name="Li Z."/>
            <person name="Zhang A."/>
            <person name="Wang D."/>
            <person name="Liang C."/>
        </authorList>
    </citation>
    <scope>NUCLEOTIDE SEQUENCE [LARGE SCALE GENOMIC DNA]</scope>
    <source>
        <strain evidence="2">cv. G1812</strain>
    </source>
</reference>
<name>A0A8R7JVR6_TRIUA</name>
<keyword evidence="1" id="KW-0732">Signal</keyword>
<dbReference type="Gramene" id="TuG1812G0100000402.01.T01">
    <property type="protein sequence ID" value="TuG1812G0100000402.01.T01.cds318076"/>
    <property type="gene ID" value="TuG1812G0100000402.01"/>
</dbReference>
<keyword evidence="3" id="KW-1185">Reference proteome</keyword>
<dbReference type="EnsemblPlants" id="TuG1812G0100000402.01.T01">
    <property type="protein sequence ID" value="TuG1812G0100000402.01.T01.cds318076"/>
    <property type="gene ID" value="TuG1812G0100000402.01"/>
</dbReference>
<feature type="chain" id="PRO_5035821354" description="Defensin-like protein" evidence="1">
    <location>
        <begin position="18"/>
        <end position="91"/>
    </location>
</feature>
<evidence type="ECO:0008006" key="4">
    <source>
        <dbReference type="Google" id="ProtNLM"/>
    </source>
</evidence>
<organism evidence="2 3">
    <name type="scientific">Triticum urartu</name>
    <name type="common">Red wild einkorn</name>
    <name type="synonym">Crithodium urartu</name>
    <dbReference type="NCBI Taxonomy" id="4572"/>
    <lineage>
        <taxon>Eukaryota</taxon>
        <taxon>Viridiplantae</taxon>
        <taxon>Streptophyta</taxon>
        <taxon>Embryophyta</taxon>
        <taxon>Tracheophyta</taxon>
        <taxon>Spermatophyta</taxon>
        <taxon>Magnoliopsida</taxon>
        <taxon>Liliopsida</taxon>
        <taxon>Poales</taxon>
        <taxon>Poaceae</taxon>
        <taxon>BOP clade</taxon>
        <taxon>Pooideae</taxon>
        <taxon>Triticodae</taxon>
        <taxon>Triticeae</taxon>
        <taxon>Triticinae</taxon>
        <taxon>Triticum</taxon>
    </lineage>
</organism>